<name>A0AAP9HDQ5_9BACL</name>
<dbReference type="Proteomes" id="UP000425411">
    <property type="component" value="Chromosome"/>
</dbReference>
<dbReference type="RefSeq" id="WP_004632347.1">
    <property type="nucleotide sequence ID" value="NZ_CP046314.1"/>
</dbReference>
<dbReference type="NCBIfam" id="TIGR01168">
    <property type="entry name" value="YSIRK_signal"/>
    <property type="match status" value="1"/>
</dbReference>
<dbReference type="InterPro" id="IPR029058">
    <property type="entry name" value="AB_hydrolase_fold"/>
</dbReference>
<reference evidence="4 5" key="1">
    <citation type="submission" date="2019-11" db="EMBL/GenBank/DDBJ databases">
        <title>FDA dAtabase for Regulatory Grade micrObial Sequences (FDA-ARGOS): Supporting development and validation of Infectious Disease Dx tests.</title>
        <authorList>
            <person name="Turner S."/>
            <person name="Byrd R."/>
            <person name="Tallon L."/>
            <person name="Sadzewicz L."/>
            <person name="Vavikolanu K."/>
            <person name="Mehta A."/>
            <person name="Aluvathingal J."/>
            <person name="Nadendla S."/>
            <person name="Myers T."/>
            <person name="Yan Y."/>
            <person name="Sichtig H."/>
        </authorList>
    </citation>
    <scope>NUCLEOTIDE SEQUENCE [LARGE SCALE GENOMIC DNA]</scope>
    <source>
        <strain evidence="4 5">FDAARGOS_741</strain>
    </source>
</reference>
<protein>
    <submittedName>
        <fullName evidence="4">YSIRK-type signal peptide-containing protein</fullName>
    </submittedName>
</protein>
<gene>
    <name evidence="4" type="ORF">FOC49_07150</name>
</gene>
<dbReference type="Pfam" id="PF04650">
    <property type="entry name" value="YSIRK_signal"/>
    <property type="match status" value="1"/>
</dbReference>
<feature type="domain" description="Rib" evidence="3">
    <location>
        <begin position="682"/>
        <end position="756"/>
    </location>
</feature>
<proteinExistence type="predicted"/>
<dbReference type="Pfam" id="PF08428">
    <property type="entry name" value="Rib"/>
    <property type="match status" value="3"/>
</dbReference>
<evidence type="ECO:0000259" key="3">
    <source>
        <dbReference type="Pfam" id="PF08428"/>
    </source>
</evidence>
<dbReference type="Pfam" id="PF26363">
    <property type="entry name" value="Phospholipase-like"/>
    <property type="match status" value="1"/>
</dbReference>
<dbReference type="InterPro" id="IPR005877">
    <property type="entry name" value="YSIRK_signal_dom"/>
</dbReference>
<feature type="domain" description="YSIRK Gram-positive signal peptide" evidence="2">
    <location>
        <begin position="9"/>
        <end position="30"/>
    </location>
</feature>
<accession>A0AAP9HDQ5</accession>
<dbReference type="NCBIfam" id="TIGR01167">
    <property type="entry name" value="LPXTG_anchor"/>
    <property type="match status" value="1"/>
</dbReference>
<evidence type="ECO:0000259" key="2">
    <source>
        <dbReference type="Pfam" id="PF04650"/>
    </source>
</evidence>
<dbReference type="Gene3D" id="3.40.50.1820">
    <property type="entry name" value="alpha/beta hydrolase"/>
    <property type="match status" value="1"/>
</dbReference>
<evidence type="ECO:0000313" key="4">
    <source>
        <dbReference type="EMBL" id="QGS09945.1"/>
    </source>
</evidence>
<keyword evidence="5" id="KW-1185">Reference proteome</keyword>
<feature type="domain" description="Rib" evidence="3">
    <location>
        <begin position="524"/>
        <end position="592"/>
    </location>
</feature>
<dbReference type="SUPFAM" id="SSF53474">
    <property type="entry name" value="alpha/beta-Hydrolases"/>
    <property type="match status" value="1"/>
</dbReference>
<keyword evidence="1" id="KW-0732">Signal</keyword>
<feature type="domain" description="Rib" evidence="3">
    <location>
        <begin position="778"/>
        <end position="855"/>
    </location>
</feature>
<sequence length="1064" mass="117373">MFKKTGILKYGIKKLTVGIASVTIGAIVFLGSNAQASDNEIKETASSVSVEKVDSTLAPKENKKENTEAIEEKKTIEIAKRETDSNLVKAQEKPSASEKTLNVLDKRTTDSTNIKDLLVNIIKNNEKAAKSDKDKEVIVENIKPGVQIISRLTSDYAEAISKGYIGLEGGKYDSLIYKNAVLNPDGDDDGDGILNKDELYIYKKDGRTYLGYDVHPKLADTDGDGQNDKEDKDKLIWNISARDMALLMNLVYEKDDQIKSILDPNTNVASLKKKEFQFMHNELAPYWTVKKIFHQDNGLDAVLFETKANYPFLKNSTIQVLAIQGTNVKQSGDMRADAALVLGNESNQSIATKDLIKALKNDKSITNLYITGHSLGGYLTLRATAQAEKDKMDAFKGSYTFNAPKIYSGLFNFFGGGEMKKESDLTDKLAISGKITNYYTDNDNVIPGFLQPKYVKSIGKSAGQHSSTSYFESRINSHKDFNFGKRQGVDGVGYIDPNLKKLKIVSPEKGTLSSTFLPTLIDKKPVSIMMGESLKDKDIFDKIDKTKLPVNISLSLLEKVDLSTLGNKNAKVKVLYLDDNTTNEIDVPILVNEANKAQLNSVVNAAQSLVDAIVELNDKTEKSAALYKESKVVLSNKLKDAEEVINNKLASINTVTAITKEIANLGLDLIAKKEALELLDYAKYDPQLKENKVNYVKQGENLNLLEVIQKIATTGLPAETKLEVESISNFGNIGRVNVVVKVTYPDKTIDRVVVPYEIYTSEKGESLVQEALPEYITEAEKYTPELITADTVKVRQDEKLSIDTILKAVNTEKLPKNVVYELGEGKLSILGENFVTVKVIYSDKTEDIIKVPVFVYTDSKGESAVQPALEEYPEDNIPSDLLINGDVQVDFGNAGLKGLNLGVTEIDDVNVVENIKTKLGEVISVRILDLKILKKGKIENLEKERIVRIALSNSGANNVSVYHVQEDGTLIKIASKIVNGNVEFKINHFSMFAVVGRVVNNVVPKIEIAKTNSNINEPVLDNKQRPKNTTIKKLPNTGIDNTKTTGIIGMTLLVGAALVRKKLK</sequence>
<dbReference type="EMBL" id="CP046314">
    <property type="protein sequence ID" value="QGS09945.1"/>
    <property type="molecule type" value="Genomic_DNA"/>
</dbReference>
<organism evidence="4 5">
    <name type="scientific">Gemella morbillorum</name>
    <dbReference type="NCBI Taxonomy" id="29391"/>
    <lineage>
        <taxon>Bacteria</taxon>
        <taxon>Bacillati</taxon>
        <taxon>Bacillota</taxon>
        <taxon>Bacilli</taxon>
        <taxon>Bacillales</taxon>
        <taxon>Gemellaceae</taxon>
        <taxon>Gemella</taxon>
    </lineage>
</organism>
<evidence type="ECO:0000313" key="5">
    <source>
        <dbReference type="Proteomes" id="UP000425411"/>
    </source>
</evidence>
<evidence type="ECO:0000256" key="1">
    <source>
        <dbReference type="ARBA" id="ARBA00022729"/>
    </source>
</evidence>
<dbReference type="AlphaFoldDB" id="A0AAP9HDQ5"/>
<dbReference type="InterPro" id="IPR059115">
    <property type="entry name" value="Rib"/>
</dbReference>